<keyword evidence="5 7" id="KW-0472">Membrane</keyword>
<protein>
    <recommendedName>
        <fullName evidence="8">C2 domain-containing protein</fullName>
    </recommendedName>
</protein>
<evidence type="ECO:0000256" key="4">
    <source>
        <dbReference type="ARBA" id="ARBA00022989"/>
    </source>
</evidence>
<feature type="transmembrane region" description="Helical" evidence="7">
    <location>
        <begin position="205"/>
        <end position="224"/>
    </location>
</feature>
<evidence type="ECO:0000256" key="1">
    <source>
        <dbReference type="ARBA" id="ARBA00004167"/>
    </source>
</evidence>
<name>A0AAW1UIC4_9CUCU</name>
<dbReference type="AlphaFoldDB" id="A0AAW1UIC4"/>
<dbReference type="Pfam" id="PF16165">
    <property type="entry name" value="Ferlin_C"/>
    <property type="match status" value="1"/>
</dbReference>
<dbReference type="InterPro" id="IPR037725">
    <property type="entry name" value="C2F_Ferlin"/>
</dbReference>
<dbReference type="GO" id="GO:0007009">
    <property type="term" value="P:plasma membrane organization"/>
    <property type="evidence" value="ECO:0007669"/>
    <property type="project" value="TreeGrafter"/>
</dbReference>
<dbReference type="Pfam" id="PF00168">
    <property type="entry name" value="C2"/>
    <property type="match status" value="1"/>
</dbReference>
<gene>
    <name evidence="9" type="ORF">WA026_020371</name>
</gene>
<comment type="subcellular location">
    <subcellularLocation>
        <location evidence="1">Membrane</location>
        <topology evidence="1">Single-pass membrane protein</topology>
    </subcellularLocation>
</comment>
<comment type="caution">
    <text evidence="9">The sequence shown here is derived from an EMBL/GenBank/DDBJ whole genome shotgun (WGS) entry which is preliminary data.</text>
</comment>
<feature type="domain" description="C2" evidence="8">
    <location>
        <begin position="1"/>
        <end position="100"/>
    </location>
</feature>
<organism evidence="9 10">
    <name type="scientific">Henosepilachna vigintioctopunctata</name>
    <dbReference type="NCBI Taxonomy" id="420089"/>
    <lineage>
        <taxon>Eukaryota</taxon>
        <taxon>Metazoa</taxon>
        <taxon>Ecdysozoa</taxon>
        <taxon>Arthropoda</taxon>
        <taxon>Hexapoda</taxon>
        <taxon>Insecta</taxon>
        <taxon>Pterygota</taxon>
        <taxon>Neoptera</taxon>
        <taxon>Endopterygota</taxon>
        <taxon>Coleoptera</taxon>
        <taxon>Polyphaga</taxon>
        <taxon>Cucujiformia</taxon>
        <taxon>Coccinelloidea</taxon>
        <taxon>Coccinellidae</taxon>
        <taxon>Epilachninae</taxon>
        <taxon>Epilachnini</taxon>
        <taxon>Henosepilachna</taxon>
    </lineage>
</organism>
<dbReference type="Proteomes" id="UP001431783">
    <property type="component" value="Unassembled WGS sequence"/>
</dbReference>
<evidence type="ECO:0000256" key="5">
    <source>
        <dbReference type="ARBA" id="ARBA00023136"/>
    </source>
</evidence>
<proteinExistence type="predicted"/>
<dbReference type="InterPro" id="IPR035892">
    <property type="entry name" value="C2_domain_sf"/>
</dbReference>
<sequence length="230" mass="26416">MLLGYENVQSTDVHYRSLTGEGNFNWRFIFPMEYLPNEDKIVTYPDGGKTTPQQNGTKFPCRLTIQVWENDTLSKDDFLGTLTLDLAHMPRGAKSPEQCTLAIIDPYVPHINIFKVRRTKGWWPFKGYDLDGNFTLVGKVEMEFEMLPSEEAQKTPAGLGRTAPQPLPEPKRPDTSFSWLLNPLKALKHVVCKLHRWKCICCCCWLLLFIFVGLAIYAFPGYFVKKILHV</sequence>
<dbReference type="InterPro" id="IPR032362">
    <property type="entry name" value="Ferlin_C"/>
</dbReference>
<evidence type="ECO:0000259" key="8">
    <source>
        <dbReference type="PROSITE" id="PS50004"/>
    </source>
</evidence>
<evidence type="ECO:0000313" key="10">
    <source>
        <dbReference type="Proteomes" id="UP001431783"/>
    </source>
</evidence>
<dbReference type="GO" id="GO:0016020">
    <property type="term" value="C:membrane"/>
    <property type="evidence" value="ECO:0007669"/>
    <property type="project" value="UniProtKB-SubCell"/>
</dbReference>
<evidence type="ECO:0000256" key="6">
    <source>
        <dbReference type="SAM" id="MobiDB-lite"/>
    </source>
</evidence>
<reference evidence="9 10" key="1">
    <citation type="submission" date="2023-03" db="EMBL/GenBank/DDBJ databases">
        <title>Genome insight into feeding habits of ladybird beetles.</title>
        <authorList>
            <person name="Li H.-S."/>
            <person name="Huang Y.-H."/>
            <person name="Pang H."/>
        </authorList>
    </citation>
    <scope>NUCLEOTIDE SEQUENCE [LARGE SCALE GENOMIC DNA]</scope>
    <source>
        <strain evidence="9">SYSU_2023b</strain>
        <tissue evidence="9">Whole body</tissue>
    </source>
</reference>
<dbReference type="CDD" id="cd08374">
    <property type="entry name" value="C2F_Ferlin"/>
    <property type="match status" value="1"/>
</dbReference>
<keyword evidence="10" id="KW-1185">Reference proteome</keyword>
<accession>A0AAW1UIC4</accession>
<dbReference type="SUPFAM" id="SSF49562">
    <property type="entry name" value="C2 domain (Calcium/lipid-binding domain, CaLB)"/>
    <property type="match status" value="1"/>
</dbReference>
<keyword evidence="2 7" id="KW-0812">Transmembrane</keyword>
<dbReference type="Gene3D" id="2.60.40.150">
    <property type="entry name" value="C2 domain"/>
    <property type="match status" value="1"/>
</dbReference>
<keyword evidence="4 7" id="KW-1133">Transmembrane helix</keyword>
<dbReference type="InterPro" id="IPR037721">
    <property type="entry name" value="Ferlin"/>
</dbReference>
<evidence type="ECO:0000256" key="3">
    <source>
        <dbReference type="ARBA" id="ARBA00022737"/>
    </source>
</evidence>
<dbReference type="PROSITE" id="PS50004">
    <property type="entry name" value="C2"/>
    <property type="match status" value="1"/>
</dbReference>
<evidence type="ECO:0000256" key="2">
    <source>
        <dbReference type="ARBA" id="ARBA00022692"/>
    </source>
</evidence>
<dbReference type="InterPro" id="IPR000008">
    <property type="entry name" value="C2_dom"/>
</dbReference>
<dbReference type="EMBL" id="JARQZJ010000074">
    <property type="protein sequence ID" value="KAK9882265.1"/>
    <property type="molecule type" value="Genomic_DNA"/>
</dbReference>
<evidence type="ECO:0000313" key="9">
    <source>
        <dbReference type="EMBL" id="KAK9882265.1"/>
    </source>
</evidence>
<dbReference type="PANTHER" id="PTHR12546">
    <property type="entry name" value="FER-1-LIKE"/>
    <property type="match status" value="1"/>
</dbReference>
<feature type="region of interest" description="Disordered" evidence="6">
    <location>
        <begin position="151"/>
        <end position="171"/>
    </location>
</feature>
<dbReference type="PANTHER" id="PTHR12546:SF60">
    <property type="entry name" value="MISFIRE, ISOFORM F"/>
    <property type="match status" value="1"/>
</dbReference>
<evidence type="ECO:0000256" key="7">
    <source>
        <dbReference type="SAM" id="Phobius"/>
    </source>
</evidence>
<keyword evidence="3" id="KW-0677">Repeat</keyword>